<dbReference type="EMBL" id="JAKOGI010000214">
    <property type="protein sequence ID" value="KAJ8439631.1"/>
    <property type="molecule type" value="Genomic_DNA"/>
</dbReference>
<feature type="compositionally biased region" description="Polar residues" evidence="1">
    <location>
        <begin position="39"/>
        <end position="55"/>
    </location>
</feature>
<dbReference type="SUPFAM" id="SSF54001">
    <property type="entry name" value="Cysteine proteinases"/>
    <property type="match status" value="1"/>
</dbReference>
<dbReference type="Proteomes" id="UP001153076">
    <property type="component" value="Unassembled WGS sequence"/>
</dbReference>
<evidence type="ECO:0008006" key="4">
    <source>
        <dbReference type="Google" id="ProtNLM"/>
    </source>
</evidence>
<name>A0A9Q1K911_9CARY</name>
<reference evidence="2" key="1">
    <citation type="submission" date="2022-04" db="EMBL/GenBank/DDBJ databases">
        <title>Carnegiea gigantea Genome sequencing and assembly v2.</title>
        <authorList>
            <person name="Copetti D."/>
            <person name="Sanderson M.J."/>
            <person name="Burquez A."/>
            <person name="Wojciechowski M.F."/>
        </authorList>
    </citation>
    <scope>NUCLEOTIDE SEQUENCE</scope>
    <source>
        <strain evidence="2">SGP5-SGP5p</strain>
        <tissue evidence="2">Aerial part</tissue>
    </source>
</reference>
<organism evidence="2 3">
    <name type="scientific">Carnegiea gigantea</name>
    <dbReference type="NCBI Taxonomy" id="171969"/>
    <lineage>
        <taxon>Eukaryota</taxon>
        <taxon>Viridiplantae</taxon>
        <taxon>Streptophyta</taxon>
        <taxon>Embryophyta</taxon>
        <taxon>Tracheophyta</taxon>
        <taxon>Spermatophyta</taxon>
        <taxon>Magnoliopsida</taxon>
        <taxon>eudicotyledons</taxon>
        <taxon>Gunneridae</taxon>
        <taxon>Pentapetalae</taxon>
        <taxon>Caryophyllales</taxon>
        <taxon>Cactineae</taxon>
        <taxon>Cactaceae</taxon>
        <taxon>Cactoideae</taxon>
        <taxon>Echinocereeae</taxon>
        <taxon>Carnegiea</taxon>
    </lineage>
</organism>
<dbReference type="AlphaFoldDB" id="A0A9Q1K911"/>
<feature type="region of interest" description="Disordered" evidence="1">
    <location>
        <begin position="34"/>
        <end position="72"/>
    </location>
</feature>
<dbReference type="OrthoDB" id="696486at2759"/>
<accession>A0A9Q1K911</accession>
<evidence type="ECO:0000256" key="1">
    <source>
        <dbReference type="SAM" id="MobiDB-lite"/>
    </source>
</evidence>
<sequence length="190" mass="20732">MATTDMAVVVPVAAAGSPDHGPRGIYDTMGHSEEAQGWRTDTGTEPTTSADNTPTVAAGDTPIPQTGEEPVTVRDSETTTIVDPTGPLISQTEWELSPDGKSLDVLIYTQLNLTVDQVSNPTSAPTDIRTLCTRCCSLYLIILSHVMLPLYDDLVQHWLLMVVDLRRRQFAVYDSLPPITLTNSTNEPHW</sequence>
<gene>
    <name evidence="2" type="ORF">Cgig2_021007</name>
</gene>
<evidence type="ECO:0000313" key="2">
    <source>
        <dbReference type="EMBL" id="KAJ8439631.1"/>
    </source>
</evidence>
<keyword evidence="3" id="KW-1185">Reference proteome</keyword>
<protein>
    <recommendedName>
        <fullName evidence="4">Ubiquitin-like protease family profile domain-containing protein</fullName>
    </recommendedName>
</protein>
<dbReference type="InterPro" id="IPR038765">
    <property type="entry name" value="Papain-like_cys_pep_sf"/>
</dbReference>
<comment type="caution">
    <text evidence="2">The sequence shown here is derived from an EMBL/GenBank/DDBJ whole genome shotgun (WGS) entry which is preliminary data.</text>
</comment>
<evidence type="ECO:0000313" key="3">
    <source>
        <dbReference type="Proteomes" id="UP001153076"/>
    </source>
</evidence>
<proteinExistence type="predicted"/>